<keyword evidence="4" id="KW-1185">Reference proteome</keyword>
<dbReference type="InterPro" id="IPR021858">
    <property type="entry name" value="Fun_TF"/>
</dbReference>
<dbReference type="Pfam" id="PF11951">
    <property type="entry name" value="Fungal_trans_2"/>
    <property type="match status" value="1"/>
</dbReference>
<accession>A0A5C3NBD6</accession>
<name>A0A5C3NBD6_9AGAM</name>
<dbReference type="STRING" id="5364.A0A5C3NBD6"/>
<reference evidence="3 4" key="1">
    <citation type="journal article" date="2019" name="Nat. Ecol. Evol.">
        <title>Megaphylogeny resolves global patterns of mushroom evolution.</title>
        <authorList>
            <person name="Varga T."/>
            <person name="Krizsan K."/>
            <person name="Foldi C."/>
            <person name="Dima B."/>
            <person name="Sanchez-Garcia M."/>
            <person name="Sanchez-Ramirez S."/>
            <person name="Szollosi G.J."/>
            <person name="Szarkandi J.G."/>
            <person name="Papp V."/>
            <person name="Albert L."/>
            <person name="Andreopoulos W."/>
            <person name="Angelini C."/>
            <person name="Antonin V."/>
            <person name="Barry K.W."/>
            <person name="Bougher N.L."/>
            <person name="Buchanan P."/>
            <person name="Buyck B."/>
            <person name="Bense V."/>
            <person name="Catcheside P."/>
            <person name="Chovatia M."/>
            <person name="Cooper J."/>
            <person name="Damon W."/>
            <person name="Desjardin D."/>
            <person name="Finy P."/>
            <person name="Geml J."/>
            <person name="Haridas S."/>
            <person name="Hughes K."/>
            <person name="Justo A."/>
            <person name="Karasinski D."/>
            <person name="Kautmanova I."/>
            <person name="Kiss B."/>
            <person name="Kocsube S."/>
            <person name="Kotiranta H."/>
            <person name="LaButti K.M."/>
            <person name="Lechner B.E."/>
            <person name="Liimatainen K."/>
            <person name="Lipzen A."/>
            <person name="Lukacs Z."/>
            <person name="Mihaltcheva S."/>
            <person name="Morgado L.N."/>
            <person name="Niskanen T."/>
            <person name="Noordeloos M.E."/>
            <person name="Ohm R.A."/>
            <person name="Ortiz-Santana B."/>
            <person name="Ovrebo C."/>
            <person name="Racz N."/>
            <person name="Riley R."/>
            <person name="Savchenko A."/>
            <person name="Shiryaev A."/>
            <person name="Soop K."/>
            <person name="Spirin V."/>
            <person name="Szebenyi C."/>
            <person name="Tomsovsky M."/>
            <person name="Tulloss R.E."/>
            <person name="Uehling J."/>
            <person name="Grigoriev I.V."/>
            <person name="Vagvolgyi C."/>
            <person name="Papp T."/>
            <person name="Martin F.M."/>
            <person name="Miettinen O."/>
            <person name="Hibbett D.S."/>
            <person name="Nagy L.G."/>
        </authorList>
    </citation>
    <scope>NUCLEOTIDE SEQUENCE [LARGE SCALE GENOMIC DNA]</scope>
    <source>
        <strain evidence="3 4">OMC1185</strain>
    </source>
</reference>
<dbReference type="EMBL" id="ML213506">
    <property type="protein sequence ID" value="TFK54197.1"/>
    <property type="molecule type" value="Genomic_DNA"/>
</dbReference>
<evidence type="ECO:0000313" key="3">
    <source>
        <dbReference type="EMBL" id="TFK54197.1"/>
    </source>
</evidence>
<dbReference type="GO" id="GO:0005634">
    <property type="term" value="C:nucleus"/>
    <property type="evidence" value="ECO:0007669"/>
    <property type="project" value="UniProtKB-SubCell"/>
</dbReference>
<evidence type="ECO:0000256" key="1">
    <source>
        <dbReference type="ARBA" id="ARBA00004123"/>
    </source>
</evidence>
<evidence type="ECO:0000313" key="4">
    <source>
        <dbReference type="Proteomes" id="UP000305948"/>
    </source>
</evidence>
<comment type="subcellular location">
    <subcellularLocation>
        <location evidence="1">Nucleus</location>
    </subcellularLocation>
</comment>
<gene>
    <name evidence="3" type="ORF">OE88DRAFT_1654737</name>
</gene>
<dbReference type="PANTHER" id="PTHR37534:SF20">
    <property type="entry name" value="PRO1A C6 ZINK-FINGER PROTEIN"/>
    <property type="match status" value="1"/>
</dbReference>
<evidence type="ECO:0000256" key="2">
    <source>
        <dbReference type="ARBA" id="ARBA00023242"/>
    </source>
</evidence>
<protein>
    <submittedName>
        <fullName evidence="3">Uncharacterized protein</fullName>
    </submittedName>
</protein>
<dbReference type="OrthoDB" id="5419315at2759"/>
<dbReference type="PANTHER" id="PTHR37534">
    <property type="entry name" value="TRANSCRIPTIONAL ACTIVATOR PROTEIN UGA3"/>
    <property type="match status" value="1"/>
</dbReference>
<organism evidence="3 4">
    <name type="scientific">Heliocybe sulcata</name>
    <dbReference type="NCBI Taxonomy" id="5364"/>
    <lineage>
        <taxon>Eukaryota</taxon>
        <taxon>Fungi</taxon>
        <taxon>Dikarya</taxon>
        <taxon>Basidiomycota</taxon>
        <taxon>Agaricomycotina</taxon>
        <taxon>Agaricomycetes</taxon>
        <taxon>Gloeophyllales</taxon>
        <taxon>Gloeophyllaceae</taxon>
        <taxon>Heliocybe</taxon>
    </lineage>
</organism>
<dbReference type="Proteomes" id="UP000305948">
    <property type="component" value="Unassembled WGS sequence"/>
</dbReference>
<proteinExistence type="predicted"/>
<sequence length="383" mass="41180">MAVPYENPIAAANVSLVFNRPLRSDPATEALRLALLGVAAVHESFQMGRGGASPGASVNMMHLAQAYRGESTKWLTAACSTADGVQSDAALSASITIALIDIFTGGHRWQKNMNVAKGLVQSRGGPGAMLAQRVASRPGTVIGTSRAKLLLEILAVYDTFGSLATGREPTILGTGSVDWWHDDTLVKSHVEIVFGISRTLVPLLAQVVASVARALSGKAHILELPDDVASGADPTSECTLLYNDLDNWAPPPSEGIPARVQTGNMIYVNTAKIILLRDVGQVPPTDPIVQRCAETILALCLRCAENKLSVDLNWPVIIAASHAFGACRRQVLDLFEAFRAQCCYEIDTSEQIVLEVWKRLDQNHPGADWRSVMKDLNLDVLIL</sequence>
<keyword evidence="2" id="KW-0539">Nucleus</keyword>
<dbReference type="AlphaFoldDB" id="A0A5C3NBD6"/>